<name>A0ABQ6B8A8_9BRAD</name>
<dbReference type="Gene3D" id="3.40.720.10">
    <property type="entry name" value="Alkaline Phosphatase, subunit A"/>
    <property type="match status" value="1"/>
</dbReference>
<dbReference type="InterPro" id="IPR002591">
    <property type="entry name" value="Phosphodiest/P_Trfase"/>
</dbReference>
<accession>A0ABQ6B8A8</accession>
<proteinExistence type="predicted"/>
<evidence type="ECO:0000313" key="1">
    <source>
        <dbReference type="EMBL" id="GLR90268.1"/>
    </source>
</evidence>
<dbReference type="InterPro" id="IPR017850">
    <property type="entry name" value="Alkaline_phosphatase_core_sf"/>
</dbReference>
<evidence type="ECO:0008006" key="3">
    <source>
        <dbReference type="Google" id="ProtNLM"/>
    </source>
</evidence>
<sequence length="234" mass="25486">MGDQLIIGAVASLLRSTAAPPDLILAEINVTDTAQHLFGHESDQAHFAMAFADSLVGLCLDSLRQRQDDSEYTLAILSDHGHGAISKTIYIDRVIPEWVSDAEGSTLHVIVKSGAERDEVERRLTKFGAEPWNGSHLPPELRGYMATFVAPPGYDFGNAPGDTPEDMLVGDSRYQSTHGFRPGTAADDRFCLFSGRQIPNRVIEEADAESFAPTVSALLDLPLAQFFTRPLFAV</sequence>
<gene>
    <name evidence="1" type="ORF">GCM10007857_69820</name>
</gene>
<organism evidence="1 2">
    <name type="scientific">Bradyrhizobium iriomotense</name>
    <dbReference type="NCBI Taxonomy" id="441950"/>
    <lineage>
        <taxon>Bacteria</taxon>
        <taxon>Pseudomonadati</taxon>
        <taxon>Pseudomonadota</taxon>
        <taxon>Alphaproteobacteria</taxon>
        <taxon>Hyphomicrobiales</taxon>
        <taxon>Nitrobacteraceae</taxon>
        <taxon>Bradyrhizobium</taxon>
    </lineage>
</organism>
<dbReference type="EMBL" id="BSOW01000032">
    <property type="protein sequence ID" value="GLR90268.1"/>
    <property type="molecule type" value="Genomic_DNA"/>
</dbReference>
<reference evidence="2" key="1">
    <citation type="journal article" date="2019" name="Int. J. Syst. Evol. Microbiol.">
        <title>The Global Catalogue of Microorganisms (GCM) 10K type strain sequencing project: providing services to taxonomists for standard genome sequencing and annotation.</title>
        <authorList>
            <consortium name="The Broad Institute Genomics Platform"/>
            <consortium name="The Broad Institute Genome Sequencing Center for Infectious Disease"/>
            <person name="Wu L."/>
            <person name="Ma J."/>
        </authorList>
    </citation>
    <scope>NUCLEOTIDE SEQUENCE [LARGE SCALE GENOMIC DNA]</scope>
    <source>
        <strain evidence="2">NBRC 102520</strain>
    </source>
</reference>
<dbReference type="Pfam" id="PF01663">
    <property type="entry name" value="Phosphodiest"/>
    <property type="match status" value="1"/>
</dbReference>
<keyword evidence="2" id="KW-1185">Reference proteome</keyword>
<dbReference type="Proteomes" id="UP001156905">
    <property type="component" value="Unassembled WGS sequence"/>
</dbReference>
<evidence type="ECO:0000313" key="2">
    <source>
        <dbReference type="Proteomes" id="UP001156905"/>
    </source>
</evidence>
<protein>
    <recommendedName>
        <fullName evidence="3">Alkaline phosphatase family protein</fullName>
    </recommendedName>
</protein>
<comment type="caution">
    <text evidence="1">The sequence shown here is derived from an EMBL/GenBank/DDBJ whole genome shotgun (WGS) entry which is preliminary data.</text>
</comment>
<dbReference type="SUPFAM" id="SSF53649">
    <property type="entry name" value="Alkaline phosphatase-like"/>
    <property type="match status" value="1"/>
</dbReference>